<dbReference type="InterPro" id="IPR009050">
    <property type="entry name" value="Globin-like_sf"/>
</dbReference>
<dbReference type="Gene3D" id="1.10.490.10">
    <property type="entry name" value="Globins"/>
    <property type="match status" value="1"/>
</dbReference>
<dbReference type="InterPro" id="IPR044398">
    <property type="entry name" value="Globin-sensor_dom"/>
</dbReference>
<dbReference type="RefSeq" id="WP_212323813.1">
    <property type="nucleotide sequence ID" value="NZ_CP072384.1"/>
</dbReference>
<organism evidence="2 3">
    <name type="scientific">Arachnia rubra</name>
    <dbReference type="NCBI Taxonomy" id="1547448"/>
    <lineage>
        <taxon>Bacteria</taxon>
        <taxon>Bacillati</taxon>
        <taxon>Actinomycetota</taxon>
        <taxon>Actinomycetes</taxon>
        <taxon>Propionibacteriales</taxon>
        <taxon>Propionibacteriaceae</taxon>
        <taxon>Arachnia</taxon>
    </lineage>
</organism>
<sequence>MQSMLQIAQEAISQIPLQRRLRDDDHEIIQRHHQELLALGPAVAQSFEEVLYSQLTSGAGMPRESLERWWRRTIDGPLGDDYFSRMAFTGLVHVTQGVTNPMMLAMSDHVVQLVADAAASFQPSDAERRELLAAVGRVAGTVRAVVAWSYEQAVSAALYEVAGIPAALLTRLRDQEVTAVLGKARAELGTLGT</sequence>
<dbReference type="InterPro" id="IPR012292">
    <property type="entry name" value="Globin/Proto"/>
</dbReference>
<evidence type="ECO:0000259" key="1">
    <source>
        <dbReference type="Pfam" id="PF11563"/>
    </source>
</evidence>
<dbReference type="Pfam" id="PF11563">
    <property type="entry name" value="Protoglobin"/>
    <property type="match status" value="1"/>
</dbReference>
<reference evidence="2 3" key="1">
    <citation type="submission" date="2021-03" db="EMBL/GenBank/DDBJ databases">
        <title>Human Oral Microbial Genomes.</title>
        <authorList>
            <person name="Johnston C.D."/>
            <person name="Chen T."/>
            <person name="Dewhirst F.E."/>
        </authorList>
    </citation>
    <scope>NUCLEOTIDE SEQUENCE [LARGE SCALE GENOMIC DNA]</scope>
    <source>
        <strain evidence="2 3">DSMZ 100122</strain>
    </source>
</reference>
<name>A0ABX7Y4T8_9ACTN</name>
<dbReference type="EMBL" id="CP072384">
    <property type="protein sequence ID" value="QUC08204.1"/>
    <property type="molecule type" value="Genomic_DNA"/>
</dbReference>
<protein>
    <recommendedName>
        <fullName evidence="1">Globin-sensor domain-containing protein</fullName>
    </recommendedName>
</protein>
<feature type="domain" description="Globin-sensor" evidence="1">
    <location>
        <begin position="3"/>
        <end position="141"/>
    </location>
</feature>
<gene>
    <name evidence="2" type="ORF">J5A65_00125</name>
</gene>
<dbReference type="SUPFAM" id="SSF46458">
    <property type="entry name" value="Globin-like"/>
    <property type="match status" value="1"/>
</dbReference>
<proteinExistence type="predicted"/>
<dbReference type="Proteomes" id="UP000678513">
    <property type="component" value="Chromosome"/>
</dbReference>
<accession>A0ABX7Y4T8</accession>
<evidence type="ECO:0000313" key="2">
    <source>
        <dbReference type="EMBL" id="QUC08204.1"/>
    </source>
</evidence>
<evidence type="ECO:0000313" key="3">
    <source>
        <dbReference type="Proteomes" id="UP000678513"/>
    </source>
</evidence>
<keyword evidence="3" id="KW-1185">Reference proteome</keyword>